<name>A0A926UX03_9CYAN</name>
<accession>A0A926UX03</accession>
<dbReference type="Proteomes" id="UP000631421">
    <property type="component" value="Unassembled WGS sequence"/>
</dbReference>
<dbReference type="RefSeq" id="WP_190352915.1">
    <property type="nucleotide sequence ID" value="NZ_JACJPY010000106.1"/>
</dbReference>
<protein>
    <submittedName>
        <fullName evidence="1">Uncharacterized protein</fullName>
    </submittedName>
</protein>
<evidence type="ECO:0000313" key="1">
    <source>
        <dbReference type="EMBL" id="MBD2152443.1"/>
    </source>
</evidence>
<comment type="caution">
    <text evidence="1">The sequence shown here is derived from an EMBL/GenBank/DDBJ whole genome shotgun (WGS) entry which is preliminary data.</text>
</comment>
<sequence>MSIFQRSPNHPSTPRLFQIKLLRNAVNNYQFPNDLTAKHQVIQRWIETDRNGTLAKISEVQLHGEFLGDIFRDVLGYGTITQSQGKTWELYAEASITDKGGRADAALGLFSAVLGTKGNVKLEGRIVAPIELKGARTNLDEKQGKNPSPIDQGWSYANHTPDCRWVIVSNYREIRLYSTSKSTGYYQLFTLEDLADIYTFKQFYYLLCRQNFLPHGNEKESLIDGLLRDSEQQEQEITERLYNKYDDVREDLIGYFRRDVRARELAIADTQLVEKAQLVIDRILFIAFCEDRGLLPKFTVKKACEHDDPYFPRSIWENYKKIFEWINRLVGK</sequence>
<dbReference type="EMBL" id="JACJPY010000106">
    <property type="protein sequence ID" value="MBD2152443.1"/>
    <property type="molecule type" value="Genomic_DNA"/>
</dbReference>
<keyword evidence="2" id="KW-1185">Reference proteome</keyword>
<dbReference type="AlphaFoldDB" id="A0A926UX03"/>
<organism evidence="1 2">
    <name type="scientific">Pseudanabaena cinerea FACHB-1277</name>
    <dbReference type="NCBI Taxonomy" id="2949581"/>
    <lineage>
        <taxon>Bacteria</taxon>
        <taxon>Bacillati</taxon>
        <taxon>Cyanobacteriota</taxon>
        <taxon>Cyanophyceae</taxon>
        <taxon>Pseudanabaenales</taxon>
        <taxon>Pseudanabaenaceae</taxon>
        <taxon>Pseudanabaena</taxon>
        <taxon>Pseudanabaena cinerea</taxon>
    </lineage>
</organism>
<gene>
    <name evidence="1" type="ORF">H6F44_20315</name>
</gene>
<reference evidence="1" key="2">
    <citation type="submission" date="2020-08" db="EMBL/GenBank/DDBJ databases">
        <authorList>
            <person name="Chen M."/>
            <person name="Teng W."/>
            <person name="Zhao L."/>
            <person name="Hu C."/>
            <person name="Zhou Y."/>
            <person name="Han B."/>
            <person name="Song L."/>
            <person name="Shu W."/>
        </authorList>
    </citation>
    <scope>NUCLEOTIDE SEQUENCE</scope>
    <source>
        <strain evidence="1">FACHB-1277</strain>
    </source>
</reference>
<proteinExistence type="predicted"/>
<evidence type="ECO:0000313" key="2">
    <source>
        <dbReference type="Proteomes" id="UP000631421"/>
    </source>
</evidence>
<reference evidence="1" key="1">
    <citation type="journal article" date="2015" name="ISME J.">
        <title>Draft Genome Sequence of Streptomyces incarnatus NRRL8089, which Produces the Nucleoside Antibiotic Sinefungin.</title>
        <authorList>
            <person name="Oshima K."/>
            <person name="Hattori M."/>
            <person name="Shimizu H."/>
            <person name="Fukuda K."/>
            <person name="Nemoto M."/>
            <person name="Inagaki K."/>
            <person name="Tamura T."/>
        </authorList>
    </citation>
    <scope>NUCLEOTIDE SEQUENCE</scope>
    <source>
        <strain evidence="1">FACHB-1277</strain>
    </source>
</reference>